<accession>A0A432AW75</accession>
<reference evidence="10 11" key="1">
    <citation type="submission" date="2018-12" db="EMBL/GenBank/DDBJ databases">
        <authorList>
            <person name="Lunina O.N."/>
            <person name="Grouzdev D.S."/>
            <person name="Gorlenko V.M."/>
            <person name="Savvichev A.S."/>
        </authorList>
    </citation>
    <scope>NUCLEOTIDE SEQUENCE [LARGE SCALE GENOMIC DNA]</scope>
    <source>
        <strain evidence="10 11">BrKhr-17</strain>
    </source>
</reference>
<evidence type="ECO:0000256" key="3">
    <source>
        <dbReference type="ARBA" id="ARBA00022630"/>
    </source>
</evidence>
<dbReference type="Gene3D" id="3.20.20.70">
    <property type="entry name" value="Aldolase class I"/>
    <property type="match status" value="1"/>
</dbReference>
<dbReference type="EMBL" id="VMRG01000001">
    <property type="protein sequence ID" value="KAA6233258.1"/>
    <property type="molecule type" value="Genomic_DNA"/>
</dbReference>
<proteinExistence type="predicted"/>
<keyword evidence="4" id="KW-0288">FMN</keyword>
<dbReference type="GO" id="GO:0006207">
    <property type="term" value="P:'de novo' pyrimidine nucleobase biosynthetic process"/>
    <property type="evidence" value="ECO:0007669"/>
    <property type="project" value="TreeGrafter"/>
</dbReference>
<evidence type="ECO:0000313" key="13">
    <source>
        <dbReference type="Proteomes" id="UP000489351"/>
    </source>
</evidence>
<evidence type="ECO:0000313" key="11">
    <source>
        <dbReference type="Proteomes" id="UP000279908"/>
    </source>
</evidence>
<dbReference type="GO" id="GO:0044205">
    <property type="term" value="P:'de novo' UMP biosynthetic process"/>
    <property type="evidence" value="ECO:0007669"/>
    <property type="project" value="UniProtKB-UniPathway"/>
</dbReference>
<reference evidence="8 12" key="2">
    <citation type="submission" date="2019-07" db="EMBL/GenBank/DDBJ databases">
        <title>Draft genome Sequence of Chlorobium phaeovibrioides sp. strain PhvTcv-s14, from the Phylum Chlorobi.</title>
        <authorList>
            <person name="Babenko V."/>
            <person name="Boldyreva D."/>
            <person name="Kanygina A."/>
            <person name="Selezneva O."/>
            <person name="Akopiyan T."/>
            <person name="Lunina O."/>
        </authorList>
    </citation>
    <scope>NUCLEOTIDE SEQUENCE [LARGE SCALE GENOMIC DNA]</scope>
    <source>
        <strain evidence="8 12">GrTcv12</strain>
    </source>
</reference>
<comment type="caution">
    <text evidence="10">The sequence shown here is derived from an EMBL/GenBank/DDBJ whole genome shotgun (WGS) entry which is preliminary data.</text>
</comment>
<dbReference type="Proteomes" id="UP000327458">
    <property type="component" value="Unassembled WGS sequence"/>
</dbReference>
<evidence type="ECO:0000313" key="8">
    <source>
        <dbReference type="EMBL" id="KAA6233258.1"/>
    </source>
</evidence>
<dbReference type="InterPro" id="IPR005720">
    <property type="entry name" value="Dihydroorotate_DH_cat"/>
</dbReference>
<dbReference type="PIRSF" id="PIRSF000164">
    <property type="entry name" value="DHO_oxidase"/>
    <property type="match status" value="1"/>
</dbReference>
<dbReference type="InterPro" id="IPR050074">
    <property type="entry name" value="DHO_dehydrogenase"/>
</dbReference>
<sequence>MADLSTTWMGLELKSPVIAASCTLTGSVEQVSEAARCGAGAVVLKSLFEEQIQQDAARSLGGNEQRFYYAQAEDYIREYSRGDALWAYLELIRACSREVSVPVIASINCVSPGEWVQFAREIEEAGADGLEVNIFVMPSDPSKSSAENEKVYFDVLNAVTRAVRIPVAAKVSSYFSALAHTAEALPSTGIGSLVMFNRFFSPDIDIDTLELKPAPLFSTPADYYNSLRWIAMLSGRVGCDLVASTGVHDSDALVKQLLAGAKAVEIASVLYLKGFEEIRTMLEGLEEYMDRLGFSSLSDFQGRMSMKHSLHPAAWERSQFMKHFSDIS</sequence>
<evidence type="ECO:0000256" key="6">
    <source>
        <dbReference type="ARBA" id="ARBA00023002"/>
    </source>
</evidence>
<dbReference type="CDD" id="cd04739">
    <property type="entry name" value="DHOD_like"/>
    <property type="match status" value="1"/>
</dbReference>
<evidence type="ECO:0000256" key="2">
    <source>
        <dbReference type="ARBA" id="ARBA00004725"/>
    </source>
</evidence>
<dbReference type="NCBIfam" id="NF005741">
    <property type="entry name" value="PRK07565.1"/>
    <property type="match status" value="1"/>
</dbReference>
<evidence type="ECO:0000313" key="12">
    <source>
        <dbReference type="Proteomes" id="UP000327458"/>
    </source>
</evidence>
<evidence type="ECO:0000313" key="10">
    <source>
        <dbReference type="EMBL" id="RTY39414.1"/>
    </source>
</evidence>
<feature type="domain" description="Dihydroorotate dehydrogenase catalytic" evidence="7">
    <location>
        <begin position="4"/>
        <end position="289"/>
    </location>
</feature>
<keyword evidence="3" id="KW-0285">Flavoprotein</keyword>
<dbReference type="UniPathway" id="UPA00070"/>
<evidence type="ECO:0000256" key="1">
    <source>
        <dbReference type="ARBA" id="ARBA00001917"/>
    </source>
</evidence>
<dbReference type="PANTHER" id="PTHR48109:SF3">
    <property type="entry name" value="SLL0744 PROTEIN"/>
    <property type="match status" value="1"/>
</dbReference>
<evidence type="ECO:0000256" key="4">
    <source>
        <dbReference type="ARBA" id="ARBA00022643"/>
    </source>
</evidence>
<reference evidence="9 13" key="3">
    <citation type="submission" date="2019-11" db="EMBL/GenBank/DDBJ databases">
        <title>Green- and brown-colored morphotypes of Chlorobia in the stratified aquatic ecosystems of Kandalaksha Gulf (White Sea): A model for study of the accessory genome evolution.</title>
        <authorList>
            <person name="Grouzdev D.S."/>
        </authorList>
    </citation>
    <scope>NUCLEOTIDE SEQUENCE [LARGE SCALE GENOMIC DNA]</scope>
    <source>
        <strain evidence="9 13">ZM</strain>
    </source>
</reference>
<keyword evidence="6" id="KW-0560">Oxidoreductase</keyword>
<dbReference type="InterPro" id="IPR012135">
    <property type="entry name" value="Dihydroorotate_DH_1_2"/>
</dbReference>
<gene>
    <name evidence="10" type="ORF">EKD02_01690</name>
    <name evidence="8" type="ORF">FP507_09630</name>
    <name evidence="9" type="ORF">GJ685_04120</name>
</gene>
<dbReference type="Proteomes" id="UP000279908">
    <property type="component" value="Unassembled WGS sequence"/>
</dbReference>
<dbReference type="EMBL" id="RXYK01000002">
    <property type="protein sequence ID" value="RTY39414.1"/>
    <property type="molecule type" value="Genomic_DNA"/>
</dbReference>
<comment type="cofactor">
    <cofactor evidence="1">
        <name>FMN</name>
        <dbReference type="ChEBI" id="CHEBI:58210"/>
    </cofactor>
</comment>
<evidence type="ECO:0000259" key="7">
    <source>
        <dbReference type="Pfam" id="PF01180"/>
    </source>
</evidence>
<dbReference type="InterPro" id="IPR013785">
    <property type="entry name" value="Aldolase_TIM"/>
</dbReference>
<comment type="pathway">
    <text evidence="2">Pyrimidine metabolism; UMP biosynthesis via de novo pathway.</text>
</comment>
<evidence type="ECO:0000256" key="5">
    <source>
        <dbReference type="ARBA" id="ARBA00022975"/>
    </source>
</evidence>
<protein>
    <submittedName>
        <fullName evidence="10">Dihydroorotate dehydrogenase-like protein</fullName>
    </submittedName>
</protein>
<keyword evidence="13" id="KW-1185">Reference proteome</keyword>
<dbReference type="PANTHER" id="PTHR48109">
    <property type="entry name" value="DIHYDROOROTATE DEHYDROGENASE (QUINONE), MITOCHONDRIAL-RELATED"/>
    <property type="match status" value="1"/>
</dbReference>
<dbReference type="EMBL" id="WUBZ01000009">
    <property type="protein sequence ID" value="MWV54251.1"/>
    <property type="molecule type" value="Genomic_DNA"/>
</dbReference>
<dbReference type="RefSeq" id="WP_011890957.1">
    <property type="nucleotide sequence ID" value="NZ_CP041698.1"/>
</dbReference>
<organism evidence="10 11">
    <name type="scientific">Chlorobium phaeovibrioides</name>
    <dbReference type="NCBI Taxonomy" id="1094"/>
    <lineage>
        <taxon>Bacteria</taxon>
        <taxon>Pseudomonadati</taxon>
        <taxon>Chlorobiota</taxon>
        <taxon>Chlorobiia</taxon>
        <taxon>Chlorobiales</taxon>
        <taxon>Chlorobiaceae</taxon>
        <taxon>Chlorobium/Pelodictyon group</taxon>
        <taxon>Chlorobium</taxon>
    </lineage>
</organism>
<dbReference type="GO" id="GO:0004152">
    <property type="term" value="F:dihydroorotate dehydrogenase activity"/>
    <property type="evidence" value="ECO:0007669"/>
    <property type="project" value="InterPro"/>
</dbReference>
<evidence type="ECO:0000313" key="9">
    <source>
        <dbReference type="EMBL" id="MWV54251.1"/>
    </source>
</evidence>
<dbReference type="OMA" id="VMHSLFE"/>
<name>A0A432AW75_CHLPH</name>
<dbReference type="GO" id="GO:0005737">
    <property type="term" value="C:cytoplasm"/>
    <property type="evidence" value="ECO:0007669"/>
    <property type="project" value="InterPro"/>
</dbReference>
<dbReference type="AlphaFoldDB" id="A0A432AW75"/>
<dbReference type="SUPFAM" id="SSF51395">
    <property type="entry name" value="FMN-linked oxidoreductases"/>
    <property type="match status" value="1"/>
</dbReference>
<keyword evidence="5" id="KW-0665">Pyrimidine biosynthesis</keyword>
<dbReference type="Proteomes" id="UP000489351">
    <property type="component" value="Unassembled WGS sequence"/>
</dbReference>
<dbReference type="Pfam" id="PF01180">
    <property type="entry name" value="DHO_dh"/>
    <property type="match status" value="1"/>
</dbReference>